<reference evidence="1 2" key="1">
    <citation type="submission" date="2016-10" db="EMBL/GenBank/DDBJ databases">
        <title>The genome of Paramicrosporidium saccamoebae is the missing link in understanding Cryptomycota and Microsporidia evolution.</title>
        <authorList>
            <person name="Quandt C.A."/>
            <person name="Beaudet D."/>
            <person name="Corsaro D."/>
            <person name="Michel R."/>
            <person name="Corradi N."/>
            <person name="James T."/>
        </authorList>
    </citation>
    <scope>NUCLEOTIDE SEQUENCE [LARGE SCALE GENOMIC DNA]</scope>
    <source>
        <strain evidence="1 2">KSL3</strain>
    </source>
</reference>
<organism evidence="1 2">
    <name type="scientific">Paramicrosporidium saccamoebae</name>
    <dbReference type="NCBI Taxonomy" id="1246581"/>
    <lineage>
        <taxon>Eukaryota</taxon>
        <taxon>Fungi</taxon>
        <taxon>Fungi incertae sedis</taxon>
        <taxon>Cryptomycota</taxon>
        <taxon>Cryptomycota incertae sedis</taxon>
        <taxon>Paramicrosporidium</taxon>
    </lineage>
</organism>
<dbReference type="EMBL" id="MTSL01000141">
    <property type="protein sequence ID" value="PJF18137.1"/>
    <property type="molecule type" value="Genomic_DNA"/>
</dbReference>
<comment type="caution">
    <text evidence="1">The sequence shown here is derived from an EMBL/GenBank/DDBJ whole genome shotgun (WGS) entry which is preliminary data.</text>
</comment>
<accession>A0A2H9TK51</accession>
<protein>
    <submittedName>
        <fullName evidence="1">Uncharacterized protein</fullName>
    </submittedName>
</protein>
<dbReference type="Proteomes" id="UP000240830">
    <property type="component" value="Unassembled WGS sequence"/>
</dbReference>
<proteinExistence type="predicted"/>
<evidence type="ECO:0000313" key="2">
    <source>
        <dbReference type="Proteomes" id="UP000240830"/>
    </source>
</evidence>
<evidence type="ECO:0000313" key="1">
    <source>
        <dbReference type="EMBL" id="PJF18137.1"/>
    </source>
</evidence>
<sequence>METIGRQELMGRRECSLTLTDRESDYETELAGNCVLSARNCKILIKQGGHRLSSNAFESLNSFIVNFLQCIGRKITTRGDHTEPTVPWTQVMDAASILVPSLEGWFGTWHTLLTQHATIHPIAEVPCCREIADRCSLTIPEECERILRLSMHPLAVLDGVALSSIVCTMNDVVQWVVRVAVRVVESKGLGTVRKGEMEAVLTKAPIFATLQNPVGCTRDRPDSILYDFNLQEIESTVPYSVNDQKDSSQSSPLMNSPVMAFPLLESPILDSPMLDPSKSQSISVPKMLTPADSPISSSPLSKSLLAVGEQSRIVACTDASCSWIKVTPALTGHFMESRGVETDLIEPIRQIEQPPNQMDQMQREIEILKELMGKLLKTSND</sequence>
<name>A0A2H9TK51_9FUNG</name>
<dbReference type="AlphaFoldDB" id="A0A2H9TK51"/>
<gene>
    <name evidence="1" type="ORF">PSACC_02046</name>
</gene>
<keyword evidence="2" id="KW-1185">Reference proteome</keyword>